<evidence type="ECO:0000313" key="3">
    <source>
        <dbReference type="Proteomes" id="UP000294619"/>
    </source>
</evidence>
<evidence type="ECO:0000313" key="4">
    <source>
        <dbReference type="Proteomes" id="UP000305526"/>
    </source>
</evidence>
<comment type="caution">
    <text evidence="1">The sequence shown here is derived from an EMBL/GenBank/DDBJ whole genome shotgun (WGS) entry which is preliminary data.</text>
</comment>
<reference evidence="2 4" key="2">
    <citation type="submission" date="2019-05" db="EMBL/GenBank/DDBJ databases">
        <title>Pasteurellaceae isolates from reptiles.</title>
        <authorList>
            <person name="Bojesen A.M."/>
            <person name="Lund E."/>
        </authorList>
    </citation>
    <scope>NUCLEOTIDE SEQUENCE [LARGE SCALE GENOMIC DNA]</scope>
    <source>
        <strain evidence="2 4">ELNT2x</strain>
    </source>
</reference>
<proteinExistence type="predicted"/>
<protein>
    <recommendedName>
        <fullName evidence="5">Lipoprotein</fullName>
    </recommendedName>
</protein>
<evidence type="ECO:0000313" key="1">
    <source>
        <dbReference type="EMBL" id="TCV82946.1"/>
    </source>
</evidence>
<sequence length="199" mass="22375">MKIQPLLGITACLLLAACGSSNRTLPFFDLHGKPQQLSFRVAGDGTPLATVSSENKQGDRTFQLQTLSERKILLALNQQDYPLQQPLPHKIERVEFYELGQAGFVDVYQIQATDVCHAFRHHKPLNAEHALTFYQRDPQGQLRMSGLISQFEFSDNALLHINTSELIPPVSQPNQFDGDALLHGSYQKIRSFLAHLICH</sequence>
<organism evidence="1 3">
    <name type="scientific">Testudinibacter aquarius</name>
    <dbReference type="NCBI Taxonomy" id="1524974"/>
    <lineage>
        <taxon>Bacteria</taxon>
        <taxon>Pseudomonadati</taxon>
        <taxon>Pseudomonadota</taxon>
        <taxon>Gammaproteobacteria</taxon>
        <taxon>Pasteurellales</taxon>
        <taxon>Pasteurellaceae</taxon>
        <taxon>Testudinibacter</taxon>
    </lineage>
</organism>
<name>A0A4R3XUM8_9PAST</name>
<reference evidence="1 3" key="1">
    <citation type="submission" date="2019-03" db="EMBL/GenBank/DDBJ databases">
        <title>Genomic Encyclopedia of Type Strains, Phase IV (KMG-IV): sequencing the most valuable type-strain genomes for metagenomic binning, comparative biology and taxonomic classification.</title>
        <authorList>
            <person name="Goeker M."/>
        </authorList>
    </citation>
    <scope>NUCLEOTIDE SEQUENCE [LARGE SCALE GENOMIC DNA]</scope>
    <source>
        <strain evidence="1 3">DSM 28140</strain>
    </source>
</reference>
<dbReference type="Proteomes" id="UP000294619">
    <property type="component" value="Unassembled WGS sequence"/>
</dbReference>
<dbReference type="RefSeq" id="WP_132968200.1">
    <property type="nucleotide sequence ID" value="NZ_LEKL01000045.1"/>
</dbReference>
<accession>A0A4R3XUM8</accession>
<keyword evidence="4" id="KW-1185">Reference proteome</keyword>
<dbReference type="AlphaFoldDB" id="A0A4R3XUM8"/>
<dbReference type="EMBL" id="VDGV01000060">
    <property type="protein sequence ID" value="TNG91519.1"/>
    <property type="molecule type" value="Genomic_DNA"/>
</dbReference>
<gene>
    <name evidence="1" type="ORF">EDC16_11815</name>
    <name evidence="2" type="ORF">FHQ21_07410</name>
</gene>
<evidence type="ECO:0000313" key="2">
    <source>
        <dbReference type="EMBL" id="TNG91519.1"/>
    </source>
</evidence>
<dbReference type="EMBL" id="SMCP01000018">
    <property type="protein sequence ID" value="TCV82946.1"/>
    <property type="molecule type" value="Genomic_DNA"/>
</dbReference>
<evidence type="ECO:0008006" key="5">
    <source>
        <dbReference type="Google" id="ProtNLM"/>
    </source>
</evidence>
<dbReference type="PROSITE" id="PS51257">
    <property type="entry name" value="PROKAR_LIPOPROTEIN"/>
    <property type="match status" value="1"/>
</dbReference>
<dbReference type="Proteomes" id="UP000305526">
    <property type="component" value="Unassembled WGS sequence"/>
</dbReference>